<accession>A0A7V4UDB0</accession>
<comment type="pathway">
    <text evidence="1 6">Carbohydrate biosynthesis; dTDP-L-rhamnose biosynthesis.</text>
</comment>
<dbReference type="GO" id="GO:0048269">
    <property type="term" value="C:methionine adenosyltransferase complex"/>
    <property type="evidence" value="ECO:0007669"/>
    <property type="project" value="TreeGrafter"/>
</dbReference>
<dbReference type="Proteomes" id="UP000885779">
    <property type="component" value="Unassembled WGS sequence"/>
</dbReference>
<dbReference type="AlphaFoldDB" id="A0A7V4UDB0"/>
<dbReference type="PANTHER" id="PTHR10491">
    <property type="entry name" value="DTDP-4-DEHYDRORHAMNOSE REDUCTASE"/>
    <property type="match status" value="1"/>
</dbReference>
<comment type="similarity">
    <text evidence="2 6">Belongs to the dTDP-4-dehydrorhamnose reductase family.</text>
</comment>
<dbReference type="InterPro" id="IPR005913">
    <property type="entry name" value="dTDP_dehydrorham_reduct"/>
</dbReference>
<comment type="function">
    <text evidence="6">Catalyzes the reduction of dTDP-6-deoxy-L-lyxo-4-hexulose to yield dTDP-L-rhamnose.</text>
</comment>
<proteinExistence type="inferred from homology"/>
<dbReference type="GO" id="GO:0006556">
    <property type="term" value="P:S-adenosylmethionine biosynthetic process"/>
    <property type="evidence" value="ECO:0007669"/>
    <property type="project" value="TreeGrafter"/>
</dbReference>
<organism evidence="8">
    <name type="scientific">Caldithrix abyssi</name>
    <dbReference type="NCBI Taxonomy" id="187145"/>
    <lineage>
        <taxon>Bacteria</taxon>
        <taxon>Pseudomonadati</taxon>
        <taxon>Calditrichota</taxon>
        <taxon>Calditrichia</taxon>
        <taxon>Calditrichales</taxon>
        <taxon>Calditrichaceae</taxon>
        <taxon>Caldithrix</taxon>
    </lineage>
</organism>
<dbReference type="GO" id="GO:0008831">
    <property type="term" value="F:dTDP-4-dehydrorhamnose reductase activity"/>
    <property type="evidence" value="ECO:0007669"/>
    <property type="project" value="UniProtKB-EC"/>
</dbReference>
<reference evidence="8" key="1">
    <citation type="journal article" date="2020" name="mSystems">
        <title>Genome- and Community-Level Interaction Insights into Carbon Utilization and Element Cycling Functions of Hydrothermarchaeota in Hydrothermal Sediment.</title>
        <authorList>
            <person name="Zhou Z."/>
            <person name="Liu Y."/>
            <person name="Xu W."/>
            <person name="Pan J."/>
            <person name="Luo Z.H."/>
            <person name="Li M."/>
        </authorList>
    </citation>
    <scope>NUCLEOTIDE SEQUENCE [LARGE SCALE GENOMIC DNA]</scope>
    <source>
        <strain evidence="8">HyVt-577</strain>
    </source>
</reference>
<evidence type="ECO:0000256" key="6">
    <source>
        <dbReference type="RuleBase" id="RU364082"/>
    </source>
</evidence>
<sequence>MICSERKVRVLISGISGYIGQYLVRHRPASVTLSGTYHKQKPAFSADIALLPLELQKPLQKQLEMVQADVCIHTAAMAGLADCQRNEREAMRINAEATAELADWCRQQGIRLIYLSTDIVFDGQNAPYNEDSKPEPVNVYGKSKLAGEQAVQEILKDFAVCRIALSLGRGLGGRRNFIDWLLEQLRQGREVGLFNDEIRTPSPVTPLAERIWQIALSEGCGIYHCFGRTKTDRYALGRAVCRYLQKDEDLLKSVSLNDAAAYPRPADVSLTTVRRDNQPLPAVFDCLDEILTEKDV</sequence>
<protein>
    <recommendedName>
        <fullName evidence="4 6">dTDP-4-dehydrorhamnose reductase</fullName>
        <ecNumber evidence="3 6">1.1.1.133</ecNumber>
    </recommendedName>
</protein>
<comment type="caution">
    <text evidence="8">The sequence shown here is derived from an EMBL/GenBank/DDBJ whole genome shotgun (WGS) entry which is preliminary data.</text>
</comment>
<evidence type="ECO:0000259" key="7">
    <source>
        <dbReference type="Pfam" id="PF04321"/>
    </source>
</evidence>
<evidence type="ECO:0000256" key="3">
    <source>
        <dbReference type="ARBA" id="ARBA00012929"/>
    </source>
</evidence>
<dbReference type="InterPro" id="IPR036291">
    <property type="entry name" value="NAD(P)-bd_dom_sf"/>
</dbReference>
<evidence type="ECO:0000256" key="5">
    <source>
        <dbReference type="ARBA" id="ARBA00048200"/>
    </source>
</evidence>
<dbReference type="EC" id="1.1.1.133" evidence="3 6"/>
<dbReference type="GO" id="GO:0019305">
    <property type="term" value="P:dTDP-rhamnose biosynthetic process"/>
    <property type="evidence" value="ECO:0007669"/>
    <property type="project" value="UniProtKB-UniPathway"/>
</dbReference>
<dbReference type="SUPFAM" id="SSF51735">
    <property type="entry name" value="NAD(P)-binding Rossmann-fold domains"/>
    <property type="match status" value="1"/>
</dbReference>
<dbReference type="PANTHER" id="PTHR10491:SF4">
    <property type="entry name" value="METHIONINE ADENOSYLTRANSFERASE 2 SUBUNIT BETA"/>
    <property type="match status" value="1"/>
</dbReference>
<evidence type="ECO:0000256" key="2">
    <source>
        <dbReference type="ARBA" id="ARBA00010944"/>
    </source>
</evidence>
<evidence type="ECO:0000256" key="4">
    <source>
        <dbReference type="ARBA" id="ARBA00017099"/>
    </source>
</evidence>
<dbReference type="Pfam" id="PF04321">
    <property type="entry name" value="RmlD_sub_bind"/>
    <property type="match status" value="1"/>
</dbReference>
<name>A0A7V4UDB0_CALAY</name>
<gene>
    <name evidence="8" type="ORF">ENK44_07020</name>
</gene>
<dbReference type="CDD" id="cd05254">
    <property type="entry name" value="dTDP_HR_like_SDR_e"/>
    <property type="match status" value="1"/>
</dbReference>
<dbReference type="EMBL" id="DRQG01000065">
    <property type="protein sequence ID" value="HGY55432.1"/>
    <property type="molecule type" value="Genomic_DNA"/>
</dbReference>
<evidence type="ECO:0000313" key="8">
    <source>
        <dbReference type="EMBL" id="HGY55432.1"/>
    </source>
</evidence>
<dbReference type="GO" id="GO:0048270">
    <property type="term" value="F:methionine adenosyltransferase regulator activity"/>
    <property type="evidence" value="ECO:0007669"/>
    <property type="project" value="TreeGrafter"/>
</dbReference>
<evidence type="ECO:0000256" key="1">
    <source>
        <dbReference type="ARBA" id="ARBA00004781"/>
    </source>
</evidence>
<dbReference type="Gene3D" id="3.40.50.720">
    <property type="entry name" value="NAD(P)-binding Rossmann-like Domain"/>
    <property type="match status" value="1"/>
</dbReference>
<comment type="catalytic activity">
    <reaction evidence="5">
        <text>dTDP-beta-L-rhamnose + NADP(+) = dTDP-4-dehydro-beta-L-rhamnose + NADPH + H(+)</text>
        <dbReference type="Rhea" id="RHEA:21796"/>
        <dbReference type="ChEBI" id="CHEBI:15378"/>
        <dbReference type="ChEBI" id="CHEBI:57510"/>
        <dbReference type="ChEBI" id="CHEBI:57783"/>
        <dbReference type="ChEBI" id="CHEBI:58349"/>
        <dbReference type="ChEBI" id="CHEBI:62830"/>
        <dbReference type="EC" id="1.1.1.133"/>
    </reaction>
</comment>
<dbReference type="InterPro" id="IPR029903">
    <property type="entry name" value="RmlD-like-bd"/>
</dbReference>
<dbReference type="UniPathway" id="UPA00124"/>
<feature type="domain" description="RmlD-like substrate binding" evidence="7">
    <location>
        <begin position="9"/>
        <end position="267"/>
    </location>
</feature>
<keyword evidence="6" id="KW-0521">NADP</keyword>
<keyword evidence="6" id="KW-0560">Oxidoreductase</keyword>